<dbReference type="Pfam" id="PF01131">
    <property type="entry name" value="Topoisom_bac"/>
    <property type="match status" value="1"/>
</dbReference>
<dbReference type="GO" id="GO:0043597">
    <property type="term" value="C:cytoplasmic replication fork"/>
    <property type="evidence" value="ECO:0007669"/>
    <property type="project" value="TreeGrafter"/>
</dbReference>
<keyword evidence="6" id="KW-0799">Topoisomerase</keyword>
<evidence type="ECO:0000256" key="11">
    <source>
        <dbReference type="ARBA" id="ARBA00032235"/>
    </source>
</evidence>
<keyword evidence="7" id="KW-0238">DNA-binding</keyword>
<sequence>MKTLIVTEKPSVAKDIAAVLGRFERKDGYLENREHIISWAFGHLVELADPSVYNPAFKKWQLATLPILPDSFQLVEIAGSVKQLRILKRLLHLPEVSQVVNGCDAGREGESIFRRIYRYSECRKPIKRLWLSETTPAAVKAAFNQLRDGRDYDNLAAAAEARGQADWLVGINGTRAFTLRQGTVLSVGRVQTPTLNLMVVREREIKNFKPSPYWEIWAIFQADQGSYRGKWFRGKEDRLENSEVAQALIRQLTGEGLPVQGRVTSLEQKEVKERPPFLFNLNDLQKEGNRKYGFTAQQILDLAQALYEKHKLLTYPRTDSRHLSKAMLGTLPERLAALKKAPSYAPFVPEPLPELSKRYVDDGKITDHHAIIPTAADPTKASLREAEQKIYDLVARRFLSIFYPEARYAVTEVVTEAGREKFKARGRMELAAGWKILWRDNRNPEKNHDPKGEENEDQSLPPLTREEVVEMTHIESQEKQTKPPKRYTEATLLTAMESAGKLVDNKDMAEVLKQAGGIGTPATRAAIIERLIQVGYIRREKKNLLPTDKGETLIDLAPEQLKSVELTADWEEGLRRMEEGRQEPEEWIKGIKEYTRQLVQFARNQEDAGVAEGKKSLGICPVCRRDVTETPRSYGCTGYKEGCKFAIWKEIAGKKITLKQAEDLLTKGKTGVLKGFKGKSGKPFEAALVIGEGGRVEFAFPDRAQNRSGTNPSMGPAILGPCPVCGKGVVESSKGFGCTGYKEGCKFVIWKEIAQKKIGLTLAKELLTQGRTGMLEGFKSKSGKNFEAVLVLNQGKVEFEFTKR</sequence>
<dbReference type="PROSITE" id="PS52039">
    <property type="entry name" value="TOPO_IA_2"/>
    <property type="match status" value="1"/>
</dbReference>
<dbReference type="STRING" id="696281.Desru_2527"/>
<evidence type="ECO:0000259" key="14">
    <source>
        <dbReference type="PROSITE" id="PS50880"/>
    </source>
</evidence>
<comment type="similarity">
    <text evidence="2">Belongs to the type IA topoisomerase family.</text>
</comment>
<name>F6DPR6_DESRL</name>
<feature type="compositionally biased region" description="Basic and acidic residues" evidence="13">
    <location>
        <begin position="441"/>
        <end position="453"/>
    </location>
</feature>
<evidence type="ECO:0000256" key="8">
    <source>
        <dbReference type="ARBA" id="ARBA00023235"/>
    </source>
</evidence>
<dbReference type="CDD" id="cd03362">
    <property type="entry name" value="TOPRIM_TopoIA_TopoIII"/>
    <property type="match status" value="1"/>
</dbReference>
<dbReference type="eggNOG" id="COG0550">
    <property type="taxonomic scope" value="Bacteria"/>
</dbReference>
<evidence type="ECO:0000256" key="5">
    <source>
        <dbReference type="ARBA" id="ARBA00022842"/>
    </source>
</evidence>
<evidence type="ECO:0000256" key="10">
    <source>
        <dbReference type="ARBA" id="ARBA00031985"/>
    </source>
</evidence>
<dbReference type="PROSITE" id="PS00396">
    <property type="entry name" value="TOPO_IA_1"/>
    <property type="match status" value="1"/>
</dbReference>
<dbReference type="GO" id="GO:0006310">
    <property type="term" value="P:DNA recombination"/>
    <property type="evidence" value="ECO:0007669"/>
    <property type="project" value="TreeGrafter"/>
</dbReference>
<dbReference type="SMART" id="SM00437">
    <property type="entry name" value="TOP1Ac"/>
    <property type="match status" value="1"/>
</dbReference>
<keyword evidence="17" id="KW-1185">Reference proteome</keyword>
<accession>F6DPR6</accession>
<dbReference type="InterPro" id="IPR023406">
    <property type="entry name" value="Topo_IA_AS"/>
</dbReference>
<dbReference type="CDD" id="cd00186">
    <property type="entry name" value="TOP1Ac"/>
    <property type="match status" value="1"/>
</dbReference>
<dbReference type="InterPro" id="IPR023405">
    <property type="entry name" value="Topo_IA_core_domain"/>
</dbReference>
<gene>
    <name evidence="16" type="ordered locus">Desru_2527</name>
</gene>
<dbReference type="SMART" id="SM00436">
    <property type="entry name" value="TOP1Bc"/>
    <property type="match status" value="1"/>
</dbReference>
<dbReference type="InterPro" id="IPR005738">
    <property type="entry name" value="TopoIII"/>
</dbReference>
<reference evidence="17" key="1">
    <citation type="submission" date="2011-05" db="EMBL/GenBank/DDBJ databases">
        <title>Complete sequence of Desulfotomaculum ruminis DSM 2154.</title>
        <authorList>
            <person name="Lucas S."/>
            <person name="Copeland A."/>
            <person name="Lapidus A."/>
            <person name="Cheng J.-F."/>
            <person name="Goodwin L."/>
            <person name="Pitluck S."/>
            <person name="Lu M."/>
            <person name="Detter J.C."/>
            <person name="Han C."/>
            <person name="Tapia R."/>
            <person name="Land M."/>
            <person name="Hauser L."/>
            <person name="Kyrpides N."/>
            <person name="Ivanova N."/>
            <person name="Mikhailova N."/>
            <person name="Pagani I."/>
            <person name="Stams A.J.M."/>
            <person name="Plugge C.M."/>
            <person name="Muyzer G."/>
            <person name="Kuever J."/>
            <person name="Parshina S.N."/>
            <person name="Ivanova A.E."/>
            <person name="Nazina T.N."/>
            <person name="Brambilla E."/>
            <person name="Spring S."/>
            <person name="Klenk H.-P."/>
            <person name="Woyke T."/>
        </authorList>
    </citation>
    <scope>NUCLEOTIDE SEQUENCE [LARGE SCALE GENOMIC DNA]</scope>
    <source>
        <strain evidence="17">ATCC 23193 / DSM 2154 / NCIB 8452 / DL</strain>
    </source>
</reference>
<evidence type="ECO:0000259" key="15">
    <source>
        <dbReference type="PROSITE" id="PS52039"/>
    </source>
</evidence>
<dbReference type="NCBIfam" id="TIGR01056">
    <property type="entry name" value="topB"/>
    <property type="match status" value="1"/>
</dbReference>
<dbReference type="Proteomes" id="UP000009234">
    <property type="component" value="Chromosome"/>
</dbReference>
<dbReference type="EMBL" id="CP002780">
    <property type="protein sequence ID" value="AEG60755.1"/>
    <property type="molecule type" value="Genomic_DNA"/>
</dbReference>
<feature type="domain" description="Topo IA-type catalytic" evidence="15">
    <location>
        <begin position="152"/>
        <end position="599"/>
    </location>
</feature>
<dbReference type="InterPro" id="IPR013824">
    <property type="entry name" value="Topo_IA_cen_sub1"/>
</dbReference>
<dbReference type="GO" id="GO:0003677">
    <property type="term" value="F:DNA binding"/>
    <property type="evidence" value="ECO:0007669"/>
    <property type="project" value="UniProtKB-KW"/>
</dbReference>
<dbReference type="GO" id="GO:0003917">
    <property type="term" value="F:DNA topoisomerase type I (single strand cut, ATP-independent) activity"/>
    <property type="evidence" value="ECO:0007669"/>
    <property type="project" value="UniProtKB-EC"/>
</dbReference>
<evidence type="ECO:0000313" key="17">
    <source>
        <dbReference type="Proteomes" id="UP000009234"/>
    </source>
</evidence>
<dbReference type="NCBIfam" id="NF005829">
    <property type="entry name" value="PRK07726.1"/>
    <property type="match status" value="1"/>
</dbReference>
<dbReference type="Pfam" id="PF13342">
    <property type="entry name" value="Toprim_Crpt"/>
    <property type="match status" value="2"/>
</dbReference>
<dbReference type="InterPro" id="IPR000380">
    <property type="entry name" value="Topo_IA"/>
</dbReference>
<reference evidence="16 17" key="2">
    <citation type="journal article" date="2012" name="Stand. Genomic Sci.">
        <title>Complete genome sequence of the sulfate-reducing firmicute Desulfotomaculum ruminis type strain (DL(T)).</title>
        <authorList>
            <person name="Spring S."/>
            <person name="Visser M."/>
            <person name="Lu M."/>
            <person name="Copeland A."/>
            <person name="Lapidus A."/>
            <person name="Lucas S."/>
            <person name="Cheng J.F."/>
            <person name="Han C."/>
            <person name="Tapia R."/>
            <person name="Goodwin L.A."/>
            <person name="Pitluck S."/>
            <person name="Ivanova N."/>
            <person name="Land M."/>
            <person name="Hauser L."/>
            <person name="Larimer F."/>
            <person name="Rohde M."/>
            <person name="Goker M."/>
            <person name="Detter J.C."/>
            <person name="Kyrpides N.C."/>
            <person name="Woyke T."/>
            <person name="Schaap P.J."/>
            <person name="Plugge C.M."/>
            <person name="Muyzer G."/>
            <person name="Kuever J."/>
            <person name="Pereira I.A."/>
            <person name="Parshina S.N."/>
            <person name="Bernier-Latmani R."/>
            <person name="Stams A.J."/>
            <person name="Klenk H.P."/>
        </authorList>
    </citation>
    <scope>NUCLEOTIDE SEQUENCE [LARGE SCALE GENOMIC DNA]</scope>
    <source>
        <strain evidence="17">ATCC 23193 / DSM 2154 / NCIB 8452 / DL</strain>
    </source>
</reference>
<dbReference type="InterPro" id="IPR013497">
    <property type="entry name" value="Topo_IA_cen"/>
</dbReference>
<dbReference type="InterPro" id="IPR013826">
    <property type="entry name" value="Topo_IA_cen_sub3"/>
</dbReference>
<dbReference type="PANTHER" id="PTHR11390">
    <property type="entry name" value="PROKARYOTIC DNA TOPOISOMERASE"/>
    <property type="match status" value="1"/>
</dbReference>
<dbReference type="PRINTS" id="PR00417">
    <property type="entry name" value="PRTPISMRASEI"/>
</dbReference>
<evidence type="ECO:0000256" key="13">
    <source>
        <dbReference type="SAM" id="MobiDB-lite"/>
    </source>
</evidence>
<dbReference type="InterPro" id="IPR003602">
    <property type="entry name" value="Topo_IA_DNA-bd_dom"/>
</dbReference>
<feature type="region of interest" description="Disordered" evidence="13">
    <location>
        <begin position="441"/>
        <end position="463"/>
    </location>
</feature>
<organism evidence="16 17">
    <name type="scientific">Desulforamulus ruminis (strain ATCC 23193 / DSM 2154 / NCIMB 8452 / DL)</name>
    <name type="common">Desulfotomaculum ruminis</name>
    <dbReference type="NCBI Taxonomy" id="696281"/>
    <lineage>
        <taxon>Bacteria</taxon>
        <taxon>Bacillati</taxon>
        <taxon>Bacillota</taxon>
        <taxon>Clostridia</taxon>
        <taxon>Eubacteriales</taxon>
        <taxon>Peptococcaceae</taxon>
        <taxon>Desulforamulus</taxon>
    </lineage>
</organism>
<dbReference type="Pfam" id="PF01751">
    <property type="entry name" value="Toprim"/>
    <property type="match status" value="1"/>
</dbReference>
<evidence type="ECO:0000256" key="6">
    <source>
        <dbReference type="ARBA" id="ARBA00023029"/>
    </source>
</evidence>
<evidence type="ECO:0000256" key="9">
    <source>
        <dbReference type="ARBA" id="ARBA00030003"/>
    </source>
</evidence>
<dbReference type="GO" id="GO:0006281">
    <property type="term" value="P:DNA repair"/>
    <property type="evidence" value="ECO:0007669"/>
    <property type="project" value="TreeGrafter"/>
</dbReference>
<dbReference type="GO" id="GO:0046872">
    <property type="term" value="F:metal ion binding"/>
    <property type="evidence" value="ECO:0007669"/>
    <property type="project" value="UniProtKB-KW"/>
</dbReference>
<feature type="domain" description="Toprim" evidence="14">
    <location>
        <begin position="2"/>
        <end position="135"/>
    </location>
</feature>
<keyword evidence="4" id="KW-0479">Metal-binding</keyword>
<dbReference type="Gene3D" id="1.10.460.10">
    <property type="entry name" value="Topoisomerase I, domain 2"/>
    <property type="match status" value="1"/>
</dbReference>
<dbReference type="SMART" id="SM00493">
    <property type="entry name" value="TOPRIM"/>
    <property type="match status" value="1"/>
</dbReference>
<keyword evidence="5" id="KW-0460">Magnesium</keyword>
<dbReference type="Gene3D" id="2.70.20.10">
    <property type="entry name" value="Topoisomerase I, domain 3"/>
    <property type="match status" value="1"/>
</dbReference>
<dbReference type="SUPFAM" id="SSF56712">
    <property type="entry name" value="Prokaryotic type I DNA topoisomerase"/>
    <property type="match status" value="1"/>
</dbReference>
<dbReference type="Gene3D" id="3.40.50.140">
    <property type="match status" value="1"/>
</dbReference>
<keyword evidence="8 16" id="KW-0413">Isomerase</keyword>
<dbReference type="PANTHER" id="PTHR11390:SF21">
    <property type="entry name" value="DNA TOPOISOMERASE 3-ALPHA"/>
    <property type="match status" value="1"/>
</dbReference>
<evidence type="ECO:0000313" key="16">
    <source>
        <dbReference type="EMBL" id="AEG60755.1"/>
    </source>
</evidence>
<evidence type="ECO:0000256" key="3">
    <source>
        <dbReference type="ARBA" id="ARBA00012891"/>
    </source>
</evidence>
<evidence type="ECO:0000256" key="1">
    <source>
        <dbReference type="ARBA" id="ARBA00000213"/>
    </source>
</evidence>
<dbReference type="PROSITE" id="PS50880">
    <property type="entry name" value="TOPRIM"/>
    <property type="match status" value="1"/>
</dbReference>
<dbReference type="InterPro" id="IPR003601">
    <property type="entry name" value="Topo_IA_2"/>
</dbReference>
<evidence type="ECO:0000256" key="4">
    <source>
        <dbReference type="ARBA" id="ARBA00022723"/>
    </source>
</evidence>
<dbReference type="AlphaFoldDB" id="F6DPR6"/>
<evidence type="ECO:0000256" key="2">
    <source>
        <dbReference type="ARBA" id="ARBA00009446"/>
    </source>
</evidence>
<dbReference type="InterPro" id="IPR013825">
    <property type="entry name" value="Topo_IA_cen_sub2"/>
</dbReference>
<comment type="catalytic activity">
    <reaction evidence="1">
        <text>ATP-independent breakage of single-stranded DNA, followed by passage and rejoining.</text>
        <dbReference type="EC" id="5.6.2.1"/>
    </reaction>
</comment>
<dbReference type="InterPro" id="IPR034144">
    <property type="entry name" value="TOPRIM_TopoIII"/>
</dbReference>
<dbReference type="OrthoDB" id="9803554at2"/>
<dbReference type="GO" id="GO:0006265">
    <property type="term" value="P:DNA topological change"/>
    <property type="evidence" value="ECO:0007669"/>
    <property type="project" value="InterPro"/>
</dbReference>
<proteinExistence type="inferred from homology"/>
<dbReference type="KEGG" id="dru:Desru_2527"/>
<evidence type="ECO:0000256" key="7">
    <source>
        <dbReference type="ARBA" id="ARBA00023125"/>
    </source>
</evidence>
<dbReference type="HOGENOM" id="CLU_002929_5_2_9"/>
<evidence type="ECO:0000256" key="12">
    <source>
        <dbReference type="ARBA" id="ARBA00032877"/>
    </source>
</evidence>
<dbReference type="Gene3D" id="1.10.290.10">
    <property type="entry name" value="Topoisomerase I, domain 4"/>
    <property type="match status" value="1"/>
</dbReference>
<dbReference type="RefSeq" id="WP_013842511.1">
    <property type="nucleotide sequence ID" value="NC_015589.1"/>
</dbReference>
<dbReference type="InterPro" id="IPR006171">
    <property type="entry name" value="TOPRIM_dom"/>
</dbReference>
<dbReference type="InterPro" id="IPR025589">
    <property type="entry name" value="Toprim_C_rpt"/>
</dbReference>
<protein>
    <recommendedName>
        <fullName evidence="3">DNA topoisomerase</fullName>
        <ecNumber evidence="3">5.6.2.1</ecNumber>
    </recommendedName>
    <alternativeName>
        <fullName evidence="12">Omega-protein</fullName>
    </alternativeName>
    <alternativeName>
        <fullName evidence="11">Relaxing enzyme</fullName>
    </alternativeName>
    <alternativeName>
        <fullName evidence="9">Swivelase</fullName>
    </alternativeName>
    <alternativeName>
        <fullName evidence="10">Untwisting enzyme</fullName>
    </alternativeName>
</protein>
<dbReference type="EC" id="5.6.2.1" evidence="3"/>